<dbReference type="EMBL" id="CP001101">
    <property type="protein sequence ID" value="ACE05447.1"/>
    <property type="molecule type" value="Genomic_DNA"/>
</dbReference>
<evidence type="ECO:0000313" key="1">
    <source>
        <dbReference type="EMBL" id="ACE05447.1"/>
    </source>
</evidence>
<dbReference type="AlphaFoldDB" id="B3EQE9"/>
<protein>
    <submittedName>
        <fullName evidence="1">Uncharacterized protein</fullName>
    </submittedName>
</protein>
<reference evidence="1" key="1">
    <citation type="submission" date="2008-06" db="EMBL/GenBank/DDBJ databases">
        <title>Complete sequence of Chlorobium phaeobacteroides BS1.</title>
        <authorList>
            <consortium name="US DOE Joint Genome Institute"/>
            <person name="Lucas S."/>
            <person name="Copeland A."/>
            <person name="Lapidus A."/>
            <person name="Glavina del Rio T."/>
            <person name="Dalin E."/>
            <person name="Tice H."/>
            <person name="Bruce D."/>
            <person name="Goodwin L."/>
            <person name="Pitluck S."/>
            <person name="Schmutz J."/>
            <person name="Larimer F."/>
            <person name="Land M."/>
            <person name="Hauser L."/>
            <person name="Kyrpides N."/>
            <person name="Ovchinnikova G."/>
            <person name="Li T."/>
            <person name="Liu Z."/>
            <person name="Zhao F."/>
            <person name="Overmann J."/>
            <person name="Bryant D.A."/>
            <person name="Richardson P."/>
        </authorList>
    </citation>
    <scope>NUCLEOTIDE SEQUENCE [LARGE SCALE GENOMIC DNA]</scope>
    <source>
        <strain evidence="1">BS1</strain>
    </source>
</reference>
<dbReference type="STRING" id="331678.Cphamn1_2553"/>
<dbReference type="HOGENOM" id="CLU_2631758_0_0_10"/>
<sequence>MLKRLWHITRVLRKKLTYQPYIGASKLLDCSGLVDHQSYLSKRTRLSALIPSLLPQIKLELLYVVQIAGRTDACHFS</sequence>
<name>B3EQE9_CHLPB</name>
<accession>B3EQE9</accession>
<proteinExistence type="predicted"/>
<gene>
    <name evidence="1" type="ordered locus">Cphamn1_2553</name>
</gene>
<organism evidence="1">
    <name type="scientific">Chlorobium phaeobacteroides (strain BS1)</name>
    <dbReference type="NCBI Taxonomy" id="331678"/>
    <lineage>
        <taxon>Bacteria</taxon>
        <taxon>Pseudomonadati</taxon>
        <taxon>Chlorobiota</taxon>
        <taxon>Chlorobiia</taxon>
        <taxon>Chlorobiales</taxon>
        <taxon>Chlorobiaceae</taxon>
        <taxon>Chlorobium/Pelodictyon group</taxon>
        <taxon>Chlorobium</taxon>
    </lineage>
</organism>
<dbReference type="KEGG" id="cpb:Cphamn1_2553"/>